<evidence type="ECO:0000313" key="3">
    <source>
        <dbReference type="Proteomes" id="UP001162483"/>
    </source>
</evidence>
<name>A0ABN9H9M3_9NEOB</name>
<feature type="region of interest" description="Disordered" evidence="1">
    <location>
        <begin position="1"/>
        <end position="68"/>
    </location>
</feature>
<evidence type="ECO:0000256" key="1">
    <source>
        <dbReference type="SAM" id="MobiDB-lite"/>
    </source>
</evidence>
<reference evidence="2" key="1">
    <citation type="submission" date="2023-05" db="EMBL/GenBank/DDBJ databases">
        <authorList>
            <person name="Stuckert A."/>
        </authorList>
    </citation>
    <scope>NUCLEOTIDE SEQUENCE</scope>
</reference>
<comment type="caution">
    <text evidence="2">The sequence shown here is derived from an EMBL/GenBank/DDBJ whole genome shotgun (WGS) entry which is preliminary data.</text>
</comment>
<accession>A0ABN9H9M3</accession>
<dbReference type="Proteomes" id="UP001162483">
    <property type="component" value="Unassembled WGS sequence"/>
</dbReference>
<feature type="compositionally biased region" description="Low complexity" evidence="1">
    <location>
        <begin position="33"/>
        <end position="47"/>
    </location>
</feature>
<feature type="compositionally biased region" description="Polar residues" evidence="1">
    <location>
        <begin position="16"/>
        <end position="26"/>
    </location>
</feature>
<dbReference type="EMBL" id="CATNWA010020463">
    <property type="protein sequence ID" value="CAI9618491.1"/>
    <property type="molecule type" value="Genomic_DNA"/>
</dbReference>
<protein>
    <submittedName>
        <fullName evidence="2">Uncharacterized protein</fullName>
    </submittedName>
</protein>
<organism evidence="2 3">
    <name type="scientific">Staurois parvus</name>
    <dbReference type="NCBI Taxonomy" id="386267"/>
    <lineage>
        <taxon>Eukaryota</taxon>
        <taxon>Metazoa</taxon>
        <taxon>Chordata</taxon>
        <taxon>Craniata</taxon>
        <taxon>Vertebrata</taxon>
        <taxon>Euteleostomi</taxon>
        <taxon>Amphibia</taxon>
        <taxon>Batrachia</taxon>
        <taxon>Anura</taxon>
        <taxon>Neobatrachia</taxon>
        <taxon>Ranoidea</taxon>
        <taxon>Ranidae</taxon>
        <taxon>Staurois</taxon>
    </lineage>
</organism>
<sequence length="68" mass="7357">MSSSFLAASDRRSSPQRETGTSSISPGTFYWLWSGKWGRWQSSSSGRGKSRKASPIGRSLSGSPSLMN</sequence>
<evidence type="ECO:0000313" key="2">
    <source>
        <dbReference type="EMBL" id="CAI9618491.1"/>
    </source>
</evidence>
<keyword evidence="3" id="KW-1185">Reference proteome</keyword>
<gene>
    <name evidence="2" type="ORF">SPARVUS_LOCUS15690714</name>
</gene>
<proteinExistence type="predicted"/>